<gene>
    <name evidence="1" type="ORF">IV54_GL001175</name>
</gene>
<proteinExistence type="predicted"/>
<dbReference type="AlphaFoldDB" id="A0A0R2L801"/>
<accession>A0A0R2L801</accession>
<dbReference type="EMBL" id="JQCA01000163">
    <property type="protein sequence ID" value="KRN97875.1"/>
    <property type="molecule type" value="Genomic_DNA"/>
</dbReference>
<keyword evidence="2" id="KW-1185">Reference proteome</keyword>
<dbReference type="STRING" id="616990.IV54_GL001175"/>
<organism evidence="1 2">
    <name type="scientific">Levilactobacillus paucivorans</name>
    <dbReference type="NCBI Taxonomy" id="616990"/>
    <lineage>
        <taxon>Bacteria</taxon>
        <taxon>Bacillati</taxon>
        <taxon>Bacillota</taxon>
        <taxon>Bacilli</taxon>
        <taxon>Lactobacillales</taxon>
        <taxon>Lactobacillaceae</taxon>
        <taxon>Levilactobacillus</taxon>
    </lineage>
</organism>
<name>A0A0R2L801_9LACO</name>
<dbReference type="PATRIC" id="fig|616990.3.peg.1263"/>
<dbReference type="Proteomes" id="UP000051906">
    <property type="component" value="Unassembled WGS sequence"/>
</dbReference>
<reference evidence="1 2" key="1">
    <citation type="journal article" date="2015" name="Genome Announc.">
        <title>Expanding the biotechnology potential of lactobacilli through comparative genomics of 213 strains and associated genera.</title>
        <authorList>
            <person name="Sun Z."/>
            <person name="Harris H.M."/>
            <person name="McCann A."/>
            <person name="Guo C."/>
            <person name="Argimon S."/>
            <person name="Zhang W."/>
            <person name="Yang X."/>
            <person name="Jeffery I.B."/>
            <person name="Cooney J.C."/>
            <person name="Kagawa T.F."/>
            <person name="Liu W."/>
            <person name="Song Y."/>
            <person name="Salvetti E."/>
            <person name="Wrobel A."/>
            <person name="Rasinkangas P."/>
            <person name="Parkhill J."/>
            <person name="Rea M.C."/>
            <person name="O'Sullivan O."/>
            <person name="Ritari J."/>
            <person name="Douillard F.P."/>
            <person name="Paul Ross R."/>
            <person name="Yang R."/>
            <person name="Briner A.E."/>
            <person name="Felis G.E."/>
            <person name="de Vos W.M."/>
            <person name="Barrangou R."/>
            <person name="Klaenhammer T.R."/>
            <person name="Caufield P.W."/>
            <person name="Cui Y."/>
            <person name="Zhang H."/>
            <person name="O'Toole P.W."/>
        </authorList>
    </citation>
    <scope>NUCLEOTIDE SEQUENCE [LARGE SCALE GENOMIC DNA]</scope>
    <source>
        <strain evidence="1 2">DSM 22467</strain>
    </source>
</reference>
<sequence length="172" mass="19283">MIGVELQIRIAYETAEMLEQLKAIYQKQSDINFTKGEVLSKAIMATYDQWGETEWDKVLSLPVKIDQSDEVSAGALRPKFQIANDIEAKITELKESIRLGVGANFVKNGAAVKFVLRLALYTLQNDRVVSVESVISDTLDHFVEAEEHPETKATLQKFAAEVVNQLELNDLL</sequence>
<evidence type="ECO:0000313" key="1">
    <source>
        <dbReference type="EMBL" id="KRN97875.1"/>
    </source>
</evidence>
<evidence type="ECO:0000313" key="2">
    <source>
        <dbReference type="Proteomes" id="UP000051906"/>
    </source>
</evidence>
<protein>
    <submittedName>
        <fullName evidence="1">Uncharacterized protein</fullName>
    </submittedName>
</protein>
<comment type="caution">
    <text evidence="1">The sequence shown here is derived from an EMBL/GenBank/DDBJ whole genome shotgun (WGS) entry which is preliminary data.</text>
</comment>